<evidence type="ECO:0008006" key="4">
    <source>
        <dbReference type="Google" id="ProtNLM"/>
    </source>
</evidence>
<keyword evidence="1" id="KW-0732">Signal</keyword>
<feature type="chain" id="PRO_5032896526" description="Outer membrane protein beta-barrel domain-containing protein" evidence="1">
    <location>
        <begin position="20"/>
        <end position="406"/>
    </location>
</feature>
<proteinExistence type="predicted"/>
<protein>
    <recommendedName>
        <fullName evidence="4">Outer membrane protein beta-barrel domain-containing protein</fullName>
    </recommendedName>
</protein>
<reference evidence="2 3" key="1">
    <citation type="submission" date="2020-08" db="EMBL/GenBank/DDBJ databases">
        <title>Genomic Encyclopedia of Type Strains, Phase IV (KMG-IV): sequencing the most valuable type-strain genomes for metagenomic binning, comparative biology and taxonomic classification.</title>
        <authorList>
            <person name="Goeker M."/>
        </authorList>
    </citation>
    <scope>NUCLEOTIDE SEQUENCE [LARGE SCALE GENOMIC DNA]</scope>
    <source>
        <strain evidence="2 3">DSM 104969</strain>
    </source>
</reference>
<evidence type="ECO:0000313" key="2">
    <source>
        <dbReference type="EMBL" id="MBB4036966.1"/>
    </source>
</evidence>
<feature type="signal peptide" evidence="1">
    <location>
        <begin position="1"/>
        <end position="19"/>
    </location>
</feature>
<evidence type="ECO:0000256" key="1">
    <source>
        <dbReference type="SAM" id="SignalP"/>
    </source>
</evidence>
<keyword evidence="3" id="KW-1185">Reference proteome</keyword>
<dbReference type="AlphaFoldDB" id="A0A840CNJ1"/>
<dbReference type="EMBL" id="JACIEP010000010">
    <property type="protein sequence ID" value="MBB4036966.1"/>
    <property type="molecule type" value="Genomic_DNA"/>
</dbReference>
<accession>A0A840CNJ1</accession>
<gene>
    <name evidence="2" type="ORF">GGR21_002880</name>
</gene>
<comment type="caution">
    <text evidence="2">The sequence shown here is derived from an EMBL/GenBank/DDBJ whole genome shotgun (WGS) entry which is preliminary data.</text>
</comment>
<sequence length="406" mass="45776">MRNFVLCLVLLFACASVKAQSNYQKGYVITSQKDTIHGLVNYRTTVDNMVKCQFKKTEDGQIETFYPGQITGYRLTGSGKYYVSLDINLNGMQKKVFAEYLVGGDMNLYYYSNIDNFQEYYFFETPQETVPVTKKADEHIGARVEKDVSYIGRLQYIFRDRPDIGQGIKSPAFNSKTMINLVKKYNSETGGSVVVYKDPEVNEKNVTVGFSAYAGIRHTSYTFNYYYFGPVDNNSSVYPLIGGQISFTYPRWSKALSLLVDVSFSGFKTEGMRQYTQEEIDAGETSTTPYSVKSLLAGAKIGVKYTYPSGKIRPFIEGGFSSSFLLNASGHYKYVMLESETPNSVFIGFYGGIGCHYMIKEKSSVFIRATYEQTTETNPLQTIGSESIYGNKDKMKALHFSVGYSF</sequence>
<organism evidence="2 3">
    <name type="scientific">Dysgonomonas hofstadii</name>
    <dbReference type="NCBI Taxonomy" id="637886"/>
    <lineage>
        <taxon>Bacteria</taxon>
        <taxon>Pseudomonadati</taxon>
        <taxon>Bacteroidota</taxon>
        <taxon>Bacteroidia</taxon>
        <taxon>Bacteroidales</taxon>
        <taxon>Dysgonomonadaceae</taxon>
        <taxon>Dysgonomonas</taxon>
    </lineage>
</organism>
<evidence type="ECO:0000313" key="3">
    <source>
        <dbReference type="Proteomes" id="UP000555103"/>
    </source>
</evidence>
<dbReference type="SUPFAM" id="SSF56925">
    <property type="entry name" value="OMPA-like"/>
    <property type="match status" value="1"/>
</dbReference>
<dbReference type="RefSeq" id="WP_183307848.1">
    <property type="nucleotide sequence ID" value="NZ_JACIEP010000010.1"/>
</dbReference>
<dbReference type="Proteomes" id="UP000555103">
    <property type="component" value="Unassembled WGS sequence"/>
</dbReference>
<name>A0A840CNJ1_9BACT</name>
<dbReference type="InterPro" id="IPR011250">
    <property type="entry name" value="OMP/PagP_B-barrel"/>
</dbReference>